<comment type="caution">
    <text evidence="2">The sequence shown here is derived from an EMBL/GenBank/DDBJ whole genome shotgun (WGS) entry which is preliminary data.</text>
</comment>
<dbReference type="Pfam" id="PF13521">
    <property type="entry name" value="AAA_28"/>
    <property type="match status" value="1"/>
</dbReference>
<organism evidence="2 3">
    <name type="scientific">Methyloceanibacter stevinii</name>
    <dbReference type="NCBI Taxonomy" id="1774970"/>
    <lineage>
        <taxon>Bacteria</taxon>
        <taxon>Pseudomonadati</taxon>
        <taxon>Pseudomonadota</taxon>
        <taxon>Alphaproteobacteria</taxon>
        <taxon>Hyphomicrobiales</taxon>
        <taxon>Hyphomicrobiaceae</taxon>
        <taxon>Methyloceanibacter</taxon>
    </lineage>
</organism>
<reference evidence="2 3" key="1">
    <citation type="journal article" date="2016" name="Environ. Microbiol.">
        <title>New Methyloceanibacter diversity from North Sea sediments includes methanotroph containing solely the soluble methane monooxygenase.</title>
        <authorList>
            <person name="Vekeman B."/>
            <person name="Kerckhof F.M."/>
            <person name="Cremers G."/>
            <person name="de Vos P."/>
            <person name="Vandamme P."/>
            <person name="Boon N."/>
            <person name="Op den Camp H.J."/>
            <person name="Heylen K."/>
        </authorList>
    </citation>
    <scope>NUCLEOTIDE SEQUENCE [LARGE SCALE GENOMIC DNA]</scope>
    <source>
        <strain evidence="2 3">R-67176</strain>
    </source>
</reference>
<dbReference type="SUPFAM" id="SSF52540">
    <property type="entry name" value="P-loop containing nucleoside triphosphate hydrolases"/>
    <property type="match status" value="1"/>
</dbReference>
<sequence>MERRVVISGCSGGGKSTLLEALRERGFSVVDEPGRRIVREELASSGSALPWIDLAAFARAAISTAISDWEANAEFEGWVFFDRGLVDAASALEHATGDRVLDELGRSYSYHRRVFLTPPWPEIYGQDKERQHGFEAAAEEYARLLAAYPALGYEVTILPKTGVAERTDFVLRMLEADESSDV</sequence>
<keyword evidence="3" id="KW-1185">Reference proteome</keyword>
<proteinExistence type="predicted"/>
<dbReference type="InterPro" id="IPR038727">
    <property type="entry name" value="NadR/Ttd14_AAA_dom"/>
</dbReference>
<dbReference type="STRING" id="1774970.AUC70_02890"/>
<dbReference type="RefSeq" id="WP_069444018.1">
    <property type="nucleotide sequence ID" value="NZ_LPWE01000010.1"/>
</dbReference>
<evidence type="ECO:0000313" key="3">
    <source>
        <dbReference type="Proteomes" id="UP000094172"/>
    </source>
</evidence>
<gene>
    <name evidence="2" type="ORF">AUC70_02890</name>
</gene>
<protein>
    <submittedName>
        <fullName evidence="2">ATPase</fullName>
    </submittedName>
</protein>
<evidence type="ECO:0000259" key="1">
    <source>
        <dbReference type="Pfam" id="PF13521"/>
    </source>
</evidence>
<feature type="domain" description="NadR/Ttd14 AAA" evidence="1">
    <location>
        <begin position="4"/>
        <end position="166"/>
    </location>
</feature>
<accession>A0A1E3VS99</accession>
<evidence type="ECO:0000313" key="2">
    <source>
        <dbReference type="EMBL" id="ODR95826.1"/>
    </source>
</evidence>
<name>A0A1E3VS99_9HYPH</name>
<dbReference type="InterPro" id="IPR027417">
    <property type="entry name" value="P-loop_NTPase"/>
</dbReference>
<dbReference type="Proteomes" id="UP000094172">
    <property type="component" value="Unassembled WGS sequence"/>
</dbReference>
<dbReference type="EMBL" id="LPWE01000010">
    <property type="protein sequence ID" value="ODR95826.1"/>
    <property type="molecule type" value="Genomic_DNA"/>
</dbReference>
<dbReference type="AlphaFoldDB" id="A0A1E3VS99"/>
<dbReference type="Gene3D" id="3.40.50.300">
    <property type="entry name" value="P-loop containing nucleotide triphosphate hydrolases"/>
    <property type="match status" value="1"/>
</dbReference>